<evidence type="ECO:0000313" key="3">
    <source>
        <dbReference type="EMBL" id="KDS53169.1"/>
    </source>
</evidence>
<evidence type="ECO:0000256" key="2">
    <source>
        <dbReference type="ARBA" id="ARBA00023002"/>
    </source>
</evidence>
<gene>
    <name evidence="3" type="ORF">M094_4441</name>
</gene>
<dbReference type="AlphaFoldDB" id="A0A078S2M1"/>
<comment type="caution">
    <text evidence="3">The sequence shown here is derived from an EMBL/GenBank/DDBJ whole genome shotgun (WGS) entry which is preliminary data.</text>
</comment>
<dbReference type="PROSITE" id="PS51257">
    <property type="entry name" value="PROKAR_LIPOPROTEIN"/>
    <property type="match status" value="1"/>
</dbReference>
<dbReference type="GO" id="GO:0016491">
    <property type="term" value="F:oxidoreductase activity"/>
    <property type="evidence" value="ECO:0007669"/>
    <property type="project" value="UniProtKB-KW"/>
</dbReference>
<protein>
    <recommendedName>
        <fullName evidence="5">SDR family NAD(P)-dependent oxidoreductase</fullName>
    </recommendedName>
</protein>
<dbReference type="Proteomes" id="UP000028013">
    <property type="component" value="Unassembled WGS sequence"/>
</dbReference>
<evidence type="ECO:0000313" key="4">
    <source>
        <dbReference type="Proteomes" id="UP000028013"/>
    </source>
</evidence>
<feature type="non-terminal residue" evidence="3">
    <location>
        <position position="71"/>
    </location>
</feature>
<dbReference type="SUPFAM" id="SSF51735">
    <property type="entry name" value="NAD(P)-binding Rossmann-fold domains"/>
    <property type="match status" value="1"/>
</dbReference>
<dbReference type="PANTHER" id="PTHR24320:SF152">
    <property type="entry name" value="SHORT-CHAIN DEHYDROGENASE_REDUCTASE FAMILY PROTEIN"/>
    <property type="match status" value="1"/>
</dbReference>
<dbReference type="Gene3D" id="3.40.50.720">
    <property type="entry name" value="NAD(P)-binding Rossmann-like Domain"/>
    <property type="match status" value="1"/>
</dbReference>
<dbReference type="PANTHER" id="PTHR24320">
    <property type="entry name" value="RETINOL DEHYDROGENASE"/>
    <property type="match status" value="1"/>
</dbReference>
<sequence length="71" mass="7662">MGMEITRAVATAGYQVIMACRDPQAAEPKRQLLMRETGNPRIETAPIDLASLASVAAFAEHLLKRGEPLAL</sequence>
<reference evidence="3 4" key="1">
    <citation type="submission" date="2014-04" db="EMBL/GenBank/DDBJ databases">
        <authorList>
            <person name="Sears C."/>
            <person name="Carroll K."/>
            <person name="Sack B.R."/>
            <person name="Qadri F."/>
            <person name="Myers L.L."/>
            <person name="Chung G.-T."/>
            <person name="Escheverria P."/>
            <person name="Fraser C.M."/>
            <person name="Sadzewicz L."/>
            <person name="Shefchek K.A."/>
            <person name="Tallon L."/>
            <person name="Das S.P."/>
            <person name="Daugherty S."/>
            <person name="Mongodin E.F."/>
        </authorList>
    </citation>
    <scope>NUCLEOTIDE SEQUENCE [LARGE SCALE GENOMIC DNA]</scope>
    <source>
        <strain evidence="3 4">3978 T3 ii</strain>
    </source>
</reference>
<dbReference type="EMBL" id="JNHN01000143">
    <property type="protein sequence ID" value="KDS53169.1"/>
    <property type="molecule type" value="Genomic_DNA"/>
</dbReference>
<name>A0A078S2M1_BACUN</name>
<comment type="similarity">
    <text evidence="1">Belongs to the short-chain dehydrogenases/reductases (SDR) family.</text>
</comment>
<proteinExistence type="inferred from homology"/>
<accession>A0A078S2M1</accession>
<keyword evidence="2" id="KW-0560">Oxidoreductase</keyword>
<evidence type="ECO:0008006" key="5">
    <source>
        <dbReference type="Google" id="ProtNLM"/>
    </source>
</evidence>
<dbReference type="InterPro" id="IPR036291">
    <property type="entry name" value="NAD(P)-bd_dom_sf"/>
</dbReference>
<organism evidence="3 4">
    <name type="scientific">Bacteroides uniformis str. 3978 T3 ii</name>
    <dbReference type="NCBI Taxonomy" id="1339349"/>
    <lineage>
        <taxon>Bacteria</taxon>
        <taxon>Pseudomonadati</taxon>
        <taxon>Bacteroidota</taxon>
        <taxon>Bacteroidia</taxon>
        <taxon>Bacteroidales</taxon>
        <taxon>Bacteroidaceae</taxon>
        <taxon>Bacteroides</taxon>
    </lineage>
</organism>
<evidence type="ECO:0000256" key="1">
    <source>
        <dbReference type="ARBA" id="ARBA00006484"/>
    </source>
</evidence>